<dbReference type="SUPFAM" id="SSF56176">
    <property type="entry name" value="FAD-binding/transporter-associated domain-like"/>
    <property type="match status" value="1"/>
</dbReference>
<dbReference type="GO" id="GO:0016491">
    <property type="term" value="F:oxidoreductase activity"/>
    <property type="evidence" value="ECO:0007669"/>
    <property type="project" value="UniProtKB-KW"/>
</dbReference>
<evidence type="ECO:0000259" key="5">
    <source>
        <dbReference type="PROSITE" id="PS51387"/>
    </source>
</evidence>
<dbReference type="GO" id="GO:0071949">
    <property type="term" value="F:FAD binding"/>
    <property type="evidence" value="ECO:0007669"/>
    <property type="project" value="InterPro"/>
</dbReference>
<evidence type="ECO:0000313" key="6">
    <source>
        <dbReference type="EMBL" id="QBZ56784.1"/>
    </source>
</evidence>
<proteinExistence type="inferred from homology"/>
<reference evidence="6 7" key="1">
    <citation type="journal article" date="2019" name="Mol. Biol. Evol.">
        <title>Blast fungal genomes show frequent chromosomal changes, gene gains and losses, and effector gene turnover.</title>
        <authorList>
            <person name="Gomez Luciano L.B."/>
            <person name="Jason Tsai I."/>
            <person name="Chuma I."/>
            <person name="Tosa Y."/>
            <person name="Chen Y.H."/>
            <person name="Li J.Y."/>
            <person name="Li M.Y."/>
            <person name="Jade Lu M.Y."/>
            <person name="Nakayashiki H."/>
            <person name="Li W.H."/>
        </authorList>
    </citation>
    <scope>NUCLEOTIDE SEQUENCE [LARGE SCALE GENOMIC DNA]</scope>
    <source>
        <strain evidence="6">MZ5-1-6</strain>
    </source>
</reference>
<dbReference type="InterPro" id="IPR036318">
    <property type="entry name" value="FAD-bd_PCMH-like_sf"/>
</dbReference>
<sequence length="226" mass="24942">MFVQIGNCNCVGAFGAGLGGNYNNLIGELGMAVDNILSLRVITAAGEAINISPFSNPDFWWAMRGAGPNFGIITHATYKAVPTTNRNAWFITLIFNGSRVAEITQAVEDLPLLPKQVVFFILSNSVIMVINFLRGGTEKVGRKAFAPFYIFSPFTQSSHVAPYINWNAPNEFFCARGDRKPAFATTLPNIKALFWSAVWDLYDNFQKLPGAQNSAVLVKRYNFTKV</sequence>
<keyword evidence="2" id="KW-0285">Flavoprotein</keyword>
<gene>
    <name evidence="6" type="ORF">PoMZ_01700</name>
</gene>
<protein>
    <recommendedName>
        <fullName evidence="5">FAD-binding PCMH-type domain-containing protein</fullName>
    </recommendedName>
</protein>
<dbReference type="Proteomes" id="UP000294847">
    <property type="component" value="Chromosome 2"/>
</dbReference>
<evidence type="ECO:0000256" key="2">
    <source>
        <dbReference type="ARBA" id="ARBA00022630"/>
    </source>
</evidence>
<evidence type="ECO:0000313" key="7">
    <source>
        <dbReference type="Proteomes" id="UP000294847"/>
    </source>
</evidence>
<dbReference type="InterPro" id="IPR050416">
    <property type="entry name" value="FAD-linked_Oxidoreductase"/>
</dbReference>
<dbReference type="Gene3D" id="3.30.465.10">
    <property type="match status" value="1"/>
</dbReference>
<feature type="domain" description="FAD-binding PCMH-type" evidence="5">
    <location>
        <begin position="1"/>
        <end position="83"/>
    </location>
</feature>
<dbReference type="EMBL" id="CP034205">
    <property type="protein sequence ID" value="QBZ56784.1"/>
    <property type="molecule type" value="Genomic_DNA"/>
</dbReference>
<name>A0A4P7N9F7_PYROR</name>
<evidence type="ECO:0000256" key="4">
    <source>
        <dbReference type="ARBA" id="ARBA00023002"/>
    </source>
</evidence>
<dbReference type="InterPro" id="IPR016166">
    <property type="entry name" value="FAD-bd_PCMH"/>
</dbReference>
<dbReference type="PANTHER" id="PTHR42973:SF7">
    <property type="entry name" value="FAD-BINDING PCMH-TYPE DOMAIN-CONTAINING PROTEIN"/>
    <property type="match status" value="1"/>
</dbReference>
<accession>A0A4P7N9F7</accession>
<comment type="similarity">
    <text evidence="1">Belongs to the oxygen-dependent FAD-linked oxidoreductase family.</text>
</comment>
<keyword evidence="3" id="KW-0274">FAD</keyword>
<keyword evidence="4" id="KW-0560">Oxidoreductase</keyword>
<evidence type="ECO:0000256" key="3">
    <source>
        <dbReference type="ARBA" id="ARBA00022827"/>
    </source>
</evidence>
<dbReference type="AlphaFoldDB" id="A0A4P7N9F7"/>
<organism evidence="6 7">
    <name type="scientific">Pyricularia oryzae</name>
    <name type="common">Rice blast fungus</name>
    <name type="synonym">Magnaporthe oryzae</name>
    <dbReference type="NCBI Taxonomy" id="318829"/>
    <lineage>
        <taxon>Eukaryota</taxon>
        <taxon>Fungi</taxon>
        <taxon>Dikarya</taxon>
        <taxon>Ascomycota</taxon>
        <taxon>Pezizomycotina</taxon>
        <taxon>Sordariomycetes</taxon>
        <taxon>Sordariomycetidae</taxon>
        <taxon>Magnaporthales</taxon>
        <taxon>Pyriculariaceae</taxon>
        <taxon>Pyricularia</taxon>
    </lineage>
</organism>
<dbReference type="PANTHER" id="PTHR42973">
    <property type="entry name" value="BINDING OXIDOREDUCTASE, PUTATIVE (AFU_ORTHOLOGUE AFUA_1G17690)-RELATED"/>
    <property type="match status" value="1"/>
</dbReference>
<evidence type="ECO:0000256" key="1">
    <source>
        <dbReference type="ARBA" id="ARBA00005466"/>
    </source>
</evidence>
<dbReference type="InterPro" id="IPR016169">
    <property type="entry name" value="FAD-bd_PCMH_sub2"/>
</dbReference>
<dbReference type="Gene3D" id="3.40.462.20">
    <property type="match status" value="1"/>
</dbReference>
<dbReference type="PROSITE" id="PS51387">
    <property type="entry name" value="FAD_PCMH"/>
    <property type="match status" value="1"/>
</dbReference>